<keyword evidence="2" id="KW-1185">Reference proteome</keyword>
<dbReference type="InterPro" id="IPR015943">
    <property type="entry name" value="WD40/YVTN_repeat-like_dom_sf"/>
</dbReference>
<dbReference type="InterPro" id="IPR019405">
    <property type="entry name" value="Lactonase_7-beta_prop"/>
</dbReference>
<accession>A0A3G2YRG7</accession>
<protein>
    <submittedName>
        <fullName evidence="1">Uncharacterized protein</fullName>
    </submittedName>
</protein>
<evidence type="ECO:0000313" key="2">
    <source>
        <dbReference type="Proteomes" id="UP000273515"/>
    </source>
</evidence>
<name>A0A3G2YRG7_9CAUD</name>
<evidence type="ECO:0000313" key="1">
    <source>
        <dbReference type="EMBL" id="AYP28110.1"/>
    </source>
</evidence>
<dbReference type="Proteomes" id="UP000273515">
    <property type="component" value="Segment"/>
</dbReference>
<dbReference type="Gene3D" id="2.130.10.10">
    <property type="entry name" value="YVTN repeat-like/Quinoprotein amine dehydrogenase"/>
    <property type="match status" value="1"/>
</dbReference>
<dbReference type="InterPro" id="IPR051200">
    <property type="entry name" value="Host-pathogen_enzymatic-act"/>
</dbReference>
<proteinExistence type="predicted"/>
<dbReference type="PANTHER" id="PTHR47197">
    <property type="entry name" value="PROTEIN NIRF"/>
    <property type="match status" value="1"/>
</dbReference>
<dbReference type="SUPFAM" id="SSF63825">
    <property type="entry name" value="YWTD domain"/>
    <property type="match status" value="1"/>
</dbReference>
<dbReference type="EMBL" id="MF431616">
    <property type="protein sequence ID" value="AYP28110.1"/>
    <property type="molecule type" value="Genomic_DNA"/>
</dbReference>
<sequence length="403" mass="42907">MSKISLTPNASGTGTFTIASPDSNTNRTLTLPDADGALLAGAQAPFIPATVSGATQALDVGAANFFDAGTLTADTTVSFTNVPTEAQWTYTADIGISSAYDLEIASYDFSSFSVSGQDLGAKTIFFKSDGTKMYMVGTVGDSVYQYSLSAAWNLSTASYDSVSFSVSGQDTAPLNLFFKEDGTKMYVLGAASKTIYQYSLSTAWDLSTASYDSVSFSVANQDASPSGIFFKPDGTKMYMTGYSGDRVYPYSLSTPWEINTLSFDSVLFSVSGQDTSPKDISFNSDGTKMYMVGSTTDSIYQYSLSTAWNLSTASYDSVTFSVANQATDPSGIFFKSDGSKMYVFGESNDSVFQYSTGVGYSLTVPFSVTKLPSEVLKAANQVSYTFVTLDGGTTVKLINEEVL</sequence>
<organism evidence="1 2">
    <name type="scientific">Lentibacter phage vB_LenP_ICBM2</name>
    <dbReference type="NCBI Taxonomy" id="2847823"/>
    <lineage>
        <taxon>Viruses</taxon>
        <taxon>Duplodnaviria</taxon>
        <taxon>Heunggongvirae</taxon>
        <taxon>Uroviricota</taxon>
        <taxon>Caudoviricetes</taxon>
        <taxon>Zobellviridae</taxon>
        <taxon>Cobavirinae</taxon>
        <taxon>Veravirus</taxon>
        <taxon>Veravirus septentrionalis</taxon>
    </lineage>
</organism>
<dbReference type="PANTHER" id="PTHR47197:SF3">
    <property type="entry name" value="DIHYDRO-HEME D1 DEHYDROGENASE"/>
    <property type="match status" value="1"/>
</dbReference>
<reference evidence="1 2" key="2">
    <citation type="journal article" date="2019" name="ISME J.">
        <title>Cobaviruses - a new globally distributed phage group infecting Rhodobacteraceae in marine ecosystems.</title>
        <authorList>
            <person name="Bischoff V."/>
            <person name="Bunk B."/>
            <person name="Meier-Kolthoff J.P."/>
            <person name="Sproer C."/>
            <person name="Poehlein A."/>
            <person name="Dogs M."/>
            <person name="Nguyen M."/>
            <person name="Petersen J."/>
            <person name="Daniel R."/>
            <person name="Overmann J."/>
            <person name="Goker M."/>
            <person name="Simon M."/>
            <person name="Brinkhoff T."/>
            <person name="Moraru C."/>
        </authorList>
    </citation>
    <scope>NUCLEOTIDE SEQUENCE [LARGE SCALE GENOMIC DNA]</scope>
</reference>
<gene>
    <name evidence="1" type="ORF">vBLenPICBM2__51</name>
</gene>
<reference evidence="2" key="1">
    <citation type="submission" date="2017-07" db="EMBL/GenBank/DDBJ databases">
        <title>Cobaviruses - a newly discovered phage group infecting protist-associated Rhodobacteraceae is ubiquitous in highly productive marine areas.</title>
        <authorList>
            <person name="Bischoff V."/>
            <person name="Bunk B."/>
            <person name="Meier-Kolthoff J."/>
            <person name="Sproer C."/>
            <person name="Poehlein A."/>
            <person name="Dogs M."/>
            <person name="Daniel R."/>
            <person name="Overmann J."/>
            <person name="Goker M."/>
            <person name="Simon M."/>
            <person name="Brinkhoff T."/>
            <person name="Moraru C."/>
        </authorList>
    </citation>
    <scope>NUCLEOTIDE SEQUENCE [LARGE SCALE GENOMIC DNA]</scope>
</reference>
<dbReference type="Pfam" id="PF10282">
    <property type="entry name" value="Lactonase"/>
    <property type="match status" value="1"/>
</dbReference>